<dbReference type="PANTHER" id="PTHR11733:SF237">
    <property type="entry name" value="NEPRILYSIN-LIKE 4"/>
    <property type="match status" value="1"/>
</dbReference>
<comment type="similarity">
    <text evidence="2">Belongs to the peptidase M13 family.</text>
</comment>
<sequence>MVAYPGIFQLLALYITKYGSQPYLAADTNCQEANRALENSVCDTKECNEIATKILAGMNSTVDPCEDFYAYMCGTWPVHNSIPPDDNKWSELRKLSGKINERIKEILEEPAMADDVLPVRLAKAWYRSCMDLDKLEERGIRPIREMLDELGGWPLISENWDSAIKWQDVHDNYRRLYDVHTFYNIHVQPHFVNSSKLMITLQLDVSYPLYSTLGAVDEDVIWLVSSYIDAITKIAQALVQETGANVSSERIMKDAFAVFLMIFELQTIVPETGPNMKYYEWMTISDLQMWYDKSTRHNSSNAVNWLKVIRNTFEAADVSIDENTVIQVVGKAALRALAQLIDGMSPRTIGGISIFDGLRFASGIYRFFICFYSSFLCPLPLAPTLSPQLIISTGTPSRNLCRTPME</sequence>
<organism evidence="4">
    <name type="scientific">Ampulex compressa</name>
    <name type="common">Emerald cockroach wasp</name>
    <dbReference type="NCBI Taxonomy" id="860918"/>
    <lineage>
        <taxon>Eukaryota</taxon>
        <taxon>Metazoa</taxon>
        <taxon>Ecdysozoa</taxon>
        <taxon>Arthropoda</taxon>
        <taxon>Hexapoda</taxon>
        <taxon>Insecta</taxon>
        <taxon>Pterygota</taxon>
        <taxon>Neoptera</taxon>
        <taxon>Endopterygota</taxon>
        <taxon>Hymenoptera</taxon>
        <taxon>Apocrita</taxon>
        <taxon>Aculeata</taxon>
        <taxon>Apoidea</taxon>
        <taxon>Ampulicidae</taxon>
        <taxon>Ampulicini</taxon>
        <taxon>Ampulex</taxon>
    </lineage>
</organism>
<dbReference type="GO" id="GO:0004222">
    <property type="term" value="F:metalloendopeptidase activity"/>
    <property type="evidence" value="ECO:0007669"/>
    <property type="project" value="InterPro"/>
</dbReference>
<evidence type="ECO:0000256" key="2">
    <source>
        <dbReference type="ARBA" id="ARBA00007357"/>
    </source>
</evidence>
<dbReference type="InterPro" id="IPR024079">
    <property type="entry name" value="MetalloPept_cat_dom_sf"/>
</dbReference>
<dbReference type="Gene3D" id="3.40.390.10">
    <property type="entry name" value="Collagenase (Catalytic Domain)"/>
    <property type="match status" value="1"/>
</dbReference>
<dbReference type="Gene3D" id="1.10.1380.10">
    <property type="entry name" value="Neutral endopeptidase , domain2"/>
    <property type="match status" value="1"/>
</dbReference>
<protein>
    <submittedName>
        <fullName evidence="4">Neprilysin-like protein 11</fullName>
    </submittedName>
</protein>
<dbReference type="GO" id="GO:0005886">
    <property type="term" value="C:plasma membrane"/>
    <property type="evidence" value="ECO:0007669"/>
    <property type="project" value="UniProtKB-SubCell"/>
</dbReference>
<name>A0A1W6EWA8_AMPCP</name>
<comment type="subcellular location">
    <subcellularLocation>
        <location evidence="1">Cell membrane</location>
        <topology evidence="1">Single-pass type II membrane protein</topology>
    </subcellularLocation>
</comment>
<dbReference type="GO" id="GO:0016485">
    <property type="term" value="P:protein processing"/>
    <property type="evidence" value="ECO:0007669"/>
    <property type="project" value="TreeGrafter"/>
</dbReference>
<dbReference type="Pfam" id="PF05649">
    <property type="entry name" value="Peptidase_M13_N"/>
    <property type="match status" value="1"/>
</dbReference>
<dbReference type="AlphaFoldDB" id="A0A1W6EWA8"/>
<dbReference type="InterPro" id="IPR000718">
    <property type="entry name" value="Peptidase_M13"/>
</dbReference>
<dbReference type="EMBL" id="KY563618">
    <property type="protein sequence ID" value="ARK20027.1"/>
    <property type="molecule type" value="mRNA"/>
</dbReference>
<dbReference type="SUPFAM" id="SSF55486">
    <property type="entry name" value="Metalloproteases ('zincins'), catalytic domain"/>
    <property type="match status" value="1"/>
</dbReference>
<dbReference type="PROSITE" id="PS51885">
    <property type="entry name" value="NEPRILYSIN"/>
    <property type="match status" value="1"/>
</dbReference>
<dbReference type="InterPro" id="IPR008753">
    <property type="entry name" value="Peptidase_M13_N"/>
</dbReference>
<dbReference type="PANTHER" id="PTHR11733">
    <property type="entry name" value="ZINC METALLOPROTEASE FAMILY M13 NEPRILYSIN-RELATED"/>
    <property type="match status" value="1"/>
</dbReference>
<proteinExistence type="evidence at transcript level"/>
<evidence type="ECO:0000259" key="3">
    <source>
        <dbReference type="Pfam" id="PF05649"/>
    </source>
</evidence>
<feature type="domain" description="Peptidase M13 N-terminal" evidence="3">
    <location>
        <begin position="64"/>
        <end position="349"/>
    </location>
</feature>
<evidence type="ECO:0000256" key="1">
    <source>
        <dbReference type="ARBA" id="ARBA00004401"/>
    </source>
</evidence>
<accession>A0A1W6EWA8</accession>
<evidence type="ECO:0000313" key="4">
    <source>
        <dbReference type="EMBL" id="ARK20027.1"/>
    </source>
</evidence>
<dbReference type="InterPro" id="IPR042089">
    <property type="entry name" value="Peptidase_M13_dom_2"/>
</dbReference>
<reference evidence="4" key="1">
    <citation type="submission" date="2017-02" db="EMBL/GenBank/DDBJ databases">
        <title>Parasitoid Jewel Wasp Mounts Multi-Pronged Neurochemical Attack to Hijack a Host Brain.</title>
        <authorList>
            <person name="Arvidson R.S."/>
            <person name="Kaiser M."/>
            <person name="Libersat F."/>
            <person name="Adams M.E."/>
        </authorList>
    </citation>
    <scope>NUCLEOTIDE SEQUENCE</scope>
    <source>
        <strain evidence="4">245</strain>
    </source>
</reference>